<dbReference type="Proteomes" id="UP001596074">
    <property type="component" value="Unassembled WGS sequence"/>
</dbReference>
<gene>
    <name evidence="1" type="ORF">ACFPZN_08620</name>
</gene>
<organism evidence="1 2">
    <name type="scientific">Actinomadura rugatobispora</name>
    <dbReference type="NCBI Taxonomy" id="1994"/>
    <lineage>
        <taxon>Bacteria</taxon>
        <taxon>Bacillati</taxon>
        <taxon>Actinomycetota</taxon>
        <taxon>Actinomycetes</taxon>
        <taxon>Streptosporangiales</taxon>
        <taxon>Thermomonosporaceae</taxon>
        <taxon>Actinomadura</taxon>
    </lineage>
</organism>
<name>A0ABW0ZQZ7_9ACTN</name>
<evidence type="ECO:0000313" key="1">
    <source>
        <dbReference type="EMBL" id="MFC5745666.1"/>
    </source>
</evidence>
<dbReference type="RefSeq" id="WP_378281290.1">
    <property type="nucleotide sequence ID" value="NZ_JBHSON010000009.1"/>
</dbReference>
<accession>A0ABW0ZQZ7</accession>
<keyword evidence="2" id="KW-1185">Reference proteome</keyword>
<sequence length="65" mass="7379">MLTVPHVVVDGDEAEAARFWVARVSANTWRWVRTAEGRRIAKRVNANLEGTAEHREMLAPQQARP</sequence>
<reference evidence="2" key="1">
    <citation type="journal article" date="2019" name="Int. J. Syst. Evol. Microbiol.">
        <title>The Global Catalogue of Microorganisms (GCM) 10K type strain sequencing project: providing services to taxonomists for standard genome sequencing and annotation.</title>
        <authorList>
            <consortium name="The Broad Institute Genomics Platform"/>
            <consortium name="The Broad Institute Genome Sequencing Center for Infectious Disease"/>
            <person name="Wu L."/>
            <person name="Ma J."/>
        </authorList>
    </citation>
    <scope>NUCLEOTIDE SEQUENCE [LARGE SCALE GENOMIC DNA]</scope>
    <source>
        <strain evidence="2">KCTC 42087</strain>
    </source>
</reference>
<dbReference type="EMBL" id="JBHSON010000009">
    <property type="protein sequence ID" value="MFC5745666.1"/>
    <property type="molecule type" value="Genomic_DNA"/>
</dbReference>
<comment type="caution">
    <text evidence="1">The sequence shown here is derived from an EMBL/GenBank/DDBJ whole genome shotgun (WGS) entry which is preliminary data.</text>
</comment>
<proteinExistence type="predicted"/>
<protein>
    <recommendedName>
        <fullName evidence="3">DUF2188 domain-containing protein</fullName>
    </recommendedName>
</protein>
<evidence type="ECO:0000313" key="2">
    <source>
        <dbReference type="Proteomes" id="UP001596074"/>
    </source>
</evidence>
<evidence type="ECO:0008006" key="3">
    <source>
        <dbReference type="Google" id="ProtNLM"/>
    </source>
</evidence>